<evidence type="ECO:0000256" key="6">
    <source>
        <dbReference type="ARBA" id="ARBA00023242"/>
    </source>
</evidence>
<gene>
    <name evidence="10" type="ORF">TCAL_08553</name>
</gene>
<dbReference type="PANTHER" id="PTHR16515:SF66">
    <property type="entry name" value="C2H2-TYPE DOMAIN-CONTAINING PROTEIN"/>
    <property type="match status" value="1"/>
</dbReference>
<comment type="subcellular location">
    <subcellularLocation>
        <location evidence="1">Nucleus</location>
    </subcellularLocation>
</comment>
<comment type="caution">
    <text evidence="10">The sequence shown here is derived from an EMBL/GenBank/DDBJ whole genome shotgun (WGS) entry which is preliminary data.</text>
</comment>
<feature type="region of interest" description="Disordered" evidence="8">
    <location>
        <begin position="305"/>
        <end position="339"/>
    </location>
</feature>
<dbReference type="PANTHER" id="PTHR16515">
    <property type="entry name" value="PR DOMAIN ZINC FINGER PROTEIN"/>
    <property type="match status" value="1"/>
</dbReference>
<reference evidence="10 11" key="1">
    <citation type="journal article" date="2018" name="Nat. Ecol. Evol.">
        <title>Genomic signatures of mitonuclear coevolution across populations of Tigriopus californicus.</title>
        <authorList>
            <person name="Barreto F.S."/>
            <person name="Watson E.T."/>
            <person name="Lima T.G."/>
            <person name="Willett C.S."/>
            <person name="Edmands S."/>
            <person name="Li W."/>
            <person name="Burton R.S."/>
        </authorList>
    </citation>
    <scope>NUCLEOTIDE SEQUENCE [LARGE SCALE GENOMIC DNA]</scope>
    <source>
        <strain evidence="10 11">San Diego</strain>
    </source>
</reference>
<sequence length="456" mass="50700">MGAKTGWQCHLCAQGFGTAQAMHAHYIQTYDQRRLAEALTELRGQPLEIVLTELQDEATPTSEKLDLLQEEEETPLMVLTPPKKGGRPKKFATGTKFQCPQCQKTFSCNGNLTKHMVLHAVDKPFKCDICPMQFNQARDLRAHRERRFQCGICGKQFQSNSVLNKHQSRHNEKKDHKCHQCSKAFTVIADLRAHVKFVHEKLDHEPAIPVFQPKSGLSRHDVPENYEYIIPDPVLPEPPDALELDPAGYPVYVKPKPVLRMVKSESRRASKRMNTRSDTKKNPELLDVDVTSAVHLTGEILPEPILPNVPSSTSTSTSTSSSLMMSEGLGPTMGPEMSQSSDEQERMRLLREFEIQQQIEDWMVSQGVILGGPGLHPDGLNIPKLSDMMVNPEPVSTGSSVGSELVVPQFSSTNPTPAGVTNVNQMLLHPTSHVGINLPTRPDTDAILDYVSSSHK</sequence>
<dbReference type="STRING" id="6832.A0A553PGD5"/>
<evidence type="ECO:0000256" key="7">
    <source>
        <dbReference type="PROSITE-ProRule" id="PRU00042"/>
    </source>
</evidence>
<evidence type="ECO:0000313" key="11">
    <source>
        <dbReference type="Proteomes" id="UP000318571"/>
    </source>
</evidence>
<evidence type="ECO:0000256" key="2">
    <source>
        <dbReference type="ARBA" id="ARBA00022723"/>
    </source>
</evidence>
<feature type="domain" description="C2H2-type" evidence="9">
    <location>
        <begin position="148"/>
        <end position="175"/>
    </location>
</feature>
<dbReference type="InterPro" id="IPR036236">
    <property type="entry name" value="Znf_C2H2_sf"/>
</dbReference>
<dbReference type="Pfam" id="PF13894">
    <property type="entry name" value="zf-C2H2_4"/>
    <property type="match status" value="1"/>
</dbReference>
<dbReference type="GO" id="GO:0010468">
    <property type="term" value="P:regulation of gene expression"/>
    <property type="evidence" value="ECO:0007669"/>
    <property type="project" value="TreeGrafter"/>
</dbReference>
<dbReference type="InterPro" id="IPR050331">
    <property type="entry name" value="Zinc_finger"/>
</dbReference>
<dbReference type="Pfam" id="PF13912">
    <property type="entry name" value="zf-C2H2_6"/>
    <property type="match status" value="1"/>
</dbReference>
<dbReference type="SMART" id="SM00355">
    <property type="entry name" value="ZnF_C2H2"/>
    <property type="match status" value="5"/>
</dbReference>
<dbReference type="InterPro" id="IPR013087">
    <property type="entry name" value="Znf_C2H2_type"/>
</dbReference>
<keyword evidence="2" id="KW-0479">Metal-binding</keyword>
<name>A0A553PGD5_TIGCA</name>
<dbReference type="EMBL" id="VCGU01000004">
    <property type="protein sequence ID" value="TRY76749.1"/>
    <property type="molecule type" value="Genomic_DNA"/>
</dbReference>
<feature type="compositionally biased region" description="Low complexity" evidence="8">
    <location>
        <begin position="311"/>
        <end position="322"/>
    </location>
</feature>
<proteinExistence type="predicted"/>
<dbReference type="FunFam" id="3.30.160.60:FF:000110">
    <property type="entry name" value="Zinc finger protein-like"/>
    <property type="match status" value="1"/>
</dbReference>
<feature type="domain" description="C2H2-type" evidence="9">
    <location>
        <begin position="176"/>
        <end position="199"/>
    </location>
</feature>
<keyword evidence="5" id="KW-0862">Zinc</keyword>
<keyword evidence="3" id="KW-0677">Repeat</keyword>
<dbReference type="GO" id="GO:0008270">
    <property type="term" value="F:zinc ion binding"/>
    <property type="evidence" value="ECO:0007669"/>
    <property type="project" value="UniProtKB-KW"/>
</dbReference>
<dbReference type="AlphaFoldDB" id="A0A553PGD5"/>
<dbReference type="SUPFAM" id="SSF57667">
    <property type="entry name" value="beta-beta-alpha zinc fingers"/>
    <property type="match status" value="2"/>
</dbReference>
<keyword evidence="11" id="KW-1185">Reference proteome</keyword>
<evidence type="ECO:0000256" key="3">
    <source>
        <dbReference type="ARBA" id="ARBA00022737"/>
    </source>
</evidence>
<dbReference type="Proteomes" id="UP000318571">
    <property type="component" value="Chromosome 5"/>
</dbReference>
<evidence type="ECO:0000259" key="9">
    <source>
        <dbReference type="PROSITE" id="PS50157"/>
    </source>
</evidence>
<evidence type="ECO:0000313" key="10">
    <source>
        <dbReference type="EMBL" id="TRY76749.1"/>
    </source>
</evidence>
<dbReference type="Pfam" id="PF00096">
    <property type="entry name" value="zf-C2H2"/>
    <property type="match status" value="2"/>
</dbReference>
<evidence type="ECO:0000256" key="1">
    <source>
        <dbReference type="ARBA" id="ARBA00004123"/>
    </source>
</evidence>
<accession>A0A553PGD5</accession>
<feature type="domain" description="C2H2-type" evidence="9">
    <location>
        <begin position="97"/>
        <end position="124"/>
    </location>
</feature>
<evidence type="ECO:0000256" key="8">
    <source>
        <dbReference type="SAM" id="MobiDB-lite"/>
    </source>
</evidence>
<protein>
    <recommendedName>
        <fullName evidence="9">C2H2-type domain-containing protein</fullName>
    </recommendedName>
</protein>
<dbReference type="PROSITE" id="PS50157">
    <property type="entry name" value="ZINC_FINGER_C2H2_2"/>
    <property type="match status" value="3"/>
</dbReference>
<organism evidence="10 11">
    <name type="scientific">Tigriopus californicus</name>
    <name type="common">Marine copepod</name>
    <dbReference type="NCBI Taxonomy" id="6832"/>
    <lineage>
        <taxon>Eukaryota</taxon>
        <taxon>Metazoa</taxon>
        <taxon>Ecdysozoa</taxon>
        <taxon>Arthropoda</taxon>
        <taxon>Crustacea</taxon>
        <taxon>Multicrustacea</taxon>
        <taxon>Hexanauplia</taxon>
        <taxon>Copepoda</taxon>
        <taxon>Harpacticoida</taxon>
        <taxon>Harpacticidae</taxon>
        <taxon>Tigriopus</taxon>
    </lineage>
</organism>
<dbReference type="Gene3D" id="3.30.160.60">
    <property type="entry name" value="Classic Zinc Finger"/>
    <property type="match status" value="4"/>
</dbReference>
<dbReference type="GO" id="GO:0005634">
    <property type="term" value="C:nucleus"/>
    <property type="evidence" value="ECO:0007669"/>
    <property type="project" value="UniProtKB-SubCell"/>
</dbReference>
<evidence type="ECO:0000256" key="4">
    <source>
        <dbReference type="ARBA" id="ARBA00022771"/>
    </source>
</evidence>
<dbReference type="PROSITE" id="PS00028">
    <property type="entry name" value="ZINC_FINGER_C2H2_1"/>
    <property type="match status" value="3"/>
</dbReference>
<evidence type="ECO:0000256" key="5">
    <source>
        <dbReference type="ARBA" id="ARBA00022833"/>
    </source>
</evidence>
<keyword evidence="6" id="KW-0539">Nucleus</keyword>
<keyword evidence="4 7" id="KW-0863">Zinc-finger</keyword>